<proteinExistence type="predicted"/>
<evidence type="ECO:0000313" key="2">
    <source>
        <dbReference type="EMBL" id="CAF4271447.1"/>
    </source>
</evidence>
<evidence type="ECO:0000313" key="3">
    <source>
        <dbReference type="Proteomes" id="UP000663868"/>
    </source>
</evidence>
<accession>A0A820FZC3</accession>
<feature type="non-terminal residue" evidence="2">
    <location>
        <position position="94"/>
    </location>
</feature>
<feature type="transmembrane region" description="Helical" evidence="1">
    <location>
        <begin position="58"/>
        <end position="85"/>
    </location>
</feature>
<dbReference type="Proteomes" id="UP000663868">
    <property type="component" value="Unassembled WGS sequence"/>
</dbReference>
<keyword evidence="1" id="KW-1133">Transmembrane helix</keyword>
<gene>
    <name evidence="2" type="ORF">KXQ929_LOCUS43912</name>
</gene>
<reference evidence="2" key="1">
    <citation type="submission" date="2021-02" db="EMBL/GenBank/DDBJ databases">
        <authorList>
            <person name="Nowell W R."/>
        </authorList>
    </citation>
    <scope>NUCLEOTIDE SEQUENCE</scope>
</reference>
<name>A0A820FZC3_9BILA</name>
<keyword evidence="1" id="KW-0812">Transmembrane</keyword>
<organism evidence="2 3">
    <name type="scientific">Adineta steineri</name>
    <dbReference type="NCBI Taxonomy" id="433720"/>
    <lineage>
        <taxon>Eukaryota</taxon>
        <taxon>Metazoa</taxon>
        <taxon>Spiralia</taxon>
        <taxon>Gnathifera</taxon>
        <taxon>Rotifera</taxon>
        <taxon>Eurotatoria</taxon>
        <taxon>Bdelloidea</taxon>
        <taxon>Adinetida</taxon>
        <taxon>Adinetidae</taxon>
        <taxon>Adineta</taxon>
    </lineage>
</organism>
<evidence type="ECO:0000256" key="1">
    <source>
        <dbReference type="SAM" id="Phobius"/>
    </source>
</evidence>
<dbReference type="EMBL" id="CAJOBB010012108">
    <property type="protein sequence ID" value="CAF4271447.1"/>
    <property type="molecule type" value="Genomic_DNA"/>
</dbReference>
<protein>
    <submittedName>
        <fullName evidence="2">Uncharacterized protein</fullName>
    </submittedName>
</protein>
<keyword evidence="1" id="KW-0472">Membrane</keyword>
<sequence>MIEVPVNSNSVYIPVVRTGGFKSEFDSTYPVRLTGIINQNEFEESIYKINNVPAERKALLIVGIIFILSIIIGLILFIVGGVTAAKSTDLINYS</sequence>
<dbReference type="AlphaFoldDB" id="A0A820FZC3"/>
<comment type="caution">
    <text evidence="2">The sequence shown here is derived from an EMBL/GenBank/DDBJ whole genome shotgun (WGS) entry which is preliminary data.</text>
</comment>